<dbReference type="SUPFAM" id="SSF51569">
    <property type="entry name" value="Aldolase"/>
    <property type="match status" value="1"/>
</dbReference>
<dbReference type="GO" id="GO:0016832">
    <property type="term" value="F:aldehyde-lyase activity"/>
    <property type="evidence" value="ECO:0007669"/>
    <property type="project" value="InterPro"/>
</dbReference>
<dbReference type="NCBIfam" id="NF009299">
    <property type="entry name" value="PRK12656.1"/>
    <property type="match status" value="1"/>
</dbReference>
<dbReference type="CDD" id="cd00956">
    <property type="entry name" value="Transaldolase_FSA"/>
    <property type="match status" value="1"/>
</dbReference>
<evidence type="ECO:0000313" key="3">
    <source>
        <dbReference type="EMBL" id="MRI82621.1"/>
    </source>
</evidence>
<dbReference type="EMBL" id="WJQR01000014">
    <property type="protein sequence ID" value="MRI82621.1"/>
    <property type="molecule type" value="Genomic_DNA"/>
</dbReference>
<reference evidence="3 4" key="1">
    <citation type="submission" date="2019-11" db="EMBL/GenBank/DDBJ databases">
        <title>Characterisation of Fundicoccus ignavus gen. nov. sp. nov., a novel genus of the family Aerococcaceae isolated from bulk tank milk.</title>
        <authorList>
            <person name="Siebert A."/>
            <person name="Huptas C."/>
            <person name="Wenning M."/>
            <person name="Scherer S."/>
            <person name="Doll E.V."/>
        </authorList>
    </citation>
    <scope>NUCLEOTIDE SEQUENCE [LARGE SCALE GENOMIC DNA]</scope>
    <source>
        <strain evidence="3 4">DSM 109653</strain>
    </source>
</reference>
<dbReference type="PROSITE" id="PS01054">
    <property type="entry name" value="TRANSALDOLASE_1"/>
    <property type="match status" value="1"/>
</dbReference>
<sequence length="228" mass="25110">MEILLDTINLDSIRQYADILPLSGITSNPSIVKREGEINFFEHMKKIKEIARVPIHVQVSGSTKKEILRDAETIVAQLGKETYIKVPINPAGLAAIKELKASGYLITATAIYTEFQGYLAIEAGVDYLAPYYNRMENLNVDSFTVLENLAKEIKRTSSNSKILGASFKNVSQVEKACRAGAQAITIGIDVLEAAFANQTINCAIEAFNKDWSENFGVKTIAEYVKGNN</sequence>
<dbReference type="Proteomes" id="UP000469870">
    <property type="component" value="Unassembled WGS sequence"/>
</dbReference>
<accession>A0A844C555</accession>
<dbReference type="InterPro" id="IPR018225">
    <property type="entry name" value="Transaldolase_AS"/>
</dbReference>
<dbReference type="GO" id="GO:0005975">
    <property type="term" value="P:carbohydrate metabolic process"/>
    <property type="evidence" value="ECO:0007669"/>
    <property type="project" value="InterPro"/>
</dbReference>
<proteinExistence type="predicted"/>
<gene>
    <name evidence="3" type="ORF">GIY11_11430</name>
</gene>
<dbReference type="InterPro" id="IPR001585">
    <property type="entry name" value="TAL/FSA"/>
</dbReference>
<dbReference type="GO" id="GO:0005737">
    <property type="term" value="C:cytoplasm"/>
    <property type="evidence" value="ECO:0007669"/>
    <property type="project" value="UniProtKB-SubCell"/>
</dbReference>
<dbReference type="Pfam" id="PF00923">
    <property type="entry name" value="TAL_FSA"/>
    <property type="match status" value="1"/>
</dbReference>
<comment type="subcellular location">
    <subcellularLocation>
        <location evidence="1">Cytoplasm</location>
    </subcellularLocation>
</comment>
<dbReference type="RefSeq" id="WP_153862687.1">
    <property type="nucleotide sequence ID" value="NZ_WJQR01000014.1"/>
</dbReference>
<name>A0A844C555_9LACT</name>
<dbReference type="Gene3D" id="3.20.20.70">
    <property type="entry name" value="Aldolase class I"/>
    <property type="match status" value="1"/>
</dbReference>
<organism evidence="3 4">
    <name type="scientific">Fundicoccus ignavus</name>
    <dbReference type="NCBI Taxonomy" id="2664442"/>
    <lineage>
        <taxon>Bacteria</taxon>
        <taxon>Bacillati</taxon>
        <taxon>Bacillota</taxon>
        <taxon>Bacilli</taxon>
        <taxon>Lactobacillales</taxon>
        <taxon>Aerococcaceae</taxon>
        <taxon>Fundicoccus</taxon>
    </lineage>
</organism>
<evidence type="ECO:0000256" key="1">
    <source>
        <dbReference type="ARBA" id="ARBA00004496"/>
    </source>
</evidence>
<dbReference type="InterPro" id="IPR013785">
    <property type="entry name" value="Aldolase_TIM"/>
</dbReference>
<evidence type="ECO:0000313" key="4">
    <source>
        <dbReference type="Proteomes" id="UP000469870"/>
    </source>
</evidence>
<protein>
    <submittedName>
        <fullName evidence="3">Fructose-6-phosphate aldolase</fullName>
    </submittedName>
</protein>
<evidence type="ECO:0000256" key="2">
    <source>
        <dbReference type="ARBA" id="ARBA00023270"/>
    </source>
</evidence>
<dbReference type="PANTHER" id="PTHR10683">
    <property type="entry name" value="TRANSALDOLASE"/>
    <property type="match status" value="1"/>
</dbReference>
<dbReference type="PANTHER" id="PTHR10683:SF28">
    <property type="entry name" value="TRANSALDOLASE C"/>
    <property type="match status" value="1"/>
</dbReference>
<keyword evidence="2" id="KW-0704">Schiff base</keyword>
<dbReference type="AlphaFoldDB" id="A0A844C555"/>
<comment type="caution">
    <text evidence="3">The sequence shown here is derived from an EMBL/GenBank/DDBJ whole genome shotgun (WGS) entry which is preliminary data.</text>
</comment>
<dbReference type="InterPro" id="IPR033919">
    <property type="entry name" value="TSA/FSA_arc/bac"/>
</dbReference>